<dbReference type="KEGG" id="tnl:113506903"/>
<dbReference type="InParanoid" id="A0A7E5WXH2"/>
<evidence type="ECO:0000313" key="3">
    <source>
        <dbReference type="RefSeq" id="XP_026745543.1"/>
    </source>
</evidence>
<proteinExistence type="predicted"/>
<keyword evidence="2" id="KW-1185">Reference proteome</keyword>
<protein>
    <submittedName>
        <fullName evidence="3">Uncharacterized protein LOC113506903 isoform X1</fullName>
    </submittedName>
</protein>
<gene>
    <name evidence="3" type="primary">LOC113506903</name>
</gene>
<reference evidence="3" key="1">
    <citation type="submission" date="2025-08" db="UniProtKB">
        <authorList>
            <consortium name="RefSeq"/>
        </authorList>
    </citation>
    <scope>IDENTIFICATION</scope>
</reference>
<feature type="region of interest" description="Disordered" evidence="1">
    <location>
        <begin position="228"/>
        <end position="253"/>
    </location>
</feature>
<dbReference type="OrthoDB" id="6572538at2759"/>
<evidence type="ECO:0000256" key="1">
    <source>
        <dbReference type="SAM" id="MobiDB-lite"/>
    </source>
</evidence>
<sequence>MSSVRIARMERMLFDRGTTYRNDYHGFELKPPVFTVYKEKPTCLTARPPPLKDVHTLSSWKDQAIPFNLLHKPRPIIDTDPREPQLIAKKTEDAGKENAIKTRPRLVMTPAVSMDDIENPRAREILCNEMYTSTITRATREAAASCDKIKAPFLGHPSPSNPITLPKLNPPYVSPEWRMETVSWDKRQLRTYCDPTKEFWLARGSPECRPCIDTAKIMAHRKRICQRELEKRTRRPPSSEPRPWLCRNDTRNR</sequence>
<dbReference type="Proteomes" id="UP000322000">
    <property type="component" value="Unplaced"/>
</dbReference>
<accession>A0A7E5WXH2</accession>
<organism evidence="2 3">
    <name type="scientific">Trichoplusia ni</name>
    <name type="common">Cabbage looper</name>
    <dbReference type="NCBI Taxonomy" id="7111"/>
    <lineage>
        <taxon>Eukaryota</taxon>
        <taxon>Metazoa</taxon>
        <taxon>Ecdysozoa</taxon>
        <taxon>Arthropoda</taxon>
        <taxon>Hexapoda</taxon>
        <taxon>Insecta</taxon>
        <taxon>Pterygota</taxon>
        <taxon>Neoptera</taxon>
        <taxon>Endopterygota</taxon>
        <taxon>Lepidoptera</taxon>
        <taxon>Glossata</taxon>
        <taxon>Ditrysia</taxon>
        <taxon>Noctuoidea</taxon>
        <taxon>Noctuidae</taxon>
        <taxon>Plusiinae</taxon>
        <taxon>Trichoplusia</taxon>
    </lineage>
</organism>
<name>A0A7E5WXH2_TRINI</name>
<dbReference type="AlphaFoldDB" id="A0A7E5WXH2"/>
<evidence type="ECO:0000313" key="2">
    <source>
        <dbReference type="Proteomes" id="UP000322000"/>
    </source>
</evidence>
<dbReference type="RefSeq" id="XP_026745543.1">
    <property type="nucleotide sequence ID" value="XM_026889742.1"/>
</dbReference>
<dbReference type="GeneID" id="113506903"/>